<dbReference type="RefSeq" id="XP_013065991.2">
    <property type="nucleotide sequence ID" value="XM_013210537.2"/>
</dbReference>
<feature type="domain" description="RING-type" evidence="5">
    <location>
        <begin position="22"/>
        <end position="65"/>
    </location>
</feature>
<dbReference type="RefSeq" id="XP_013065987.2">
    <property type="nucleotide sequence ID" value="XM_013210533.2"/>
</dbReference>
<keyword evidence="2 4" id="KW-0863">Zinc-finger</keyword>
<evidence type="ECO:0008006" key="9">
    <source>
        <dbReference type="Google" id="ProtNLM"/>
    </source>
</evidence>
<dbReference type="InterPro" id="IPR001841">
    <property type="entry name" value="Znf_RING"/>
</dbReference>
<accession>A0A2C9JDW2</accession>
<dbReference type="InterPro" id="IPR000315">
    <property type="entry name" value="Znf_B-box"/>
</dbReference>
<dbReference type="EnsemblMetazoa" id="BGLB001182-RB">
    <property type="protein sequence ID" value="BGLB001182-PB"/>
    <property type="gene ID" value="BGLB001182"/>
</dbReference>
<dbReference type="EnsemblMetazoa" id="BGLB001182-RD">
    <property type="protein sequence ID" value="BGLB001182-PD"/>
    <property type="gene ID" value="BGLB001182"/>
</dbReference>
<evidence type="ECO:0000256" key="2">
    <source>
        <dbReference type="ARBA" id="ARBA00022771"/>
    </source>
</evidence>
<evidence type="ECO:0000259" key="5">
    <source>
        <dbReference type="PROSITE" id="PS50089"/>
    </source>
</evidence>
<dbReference type="SUPFAM" id="SSF57850">
    <property type="entry name" value="RING/U-box"/>
    <property type="match status" value="1"/>
</dbReference>
<evidence type="ECO:0000313" key="8">
    <source>
        <dbReference type="Proteomes" id="UP000076420"/>
    </source>
</evidence>
<dbReference type="Proteomes" id="UP000076420">
    <property type="component" value="Unassembled WGS sequence"/>
</dbReference>
<dbReference type="RefSeq" id="XP_013065990.2">
    <property type="nucleotide sequence ID" value="XM_013210536.2"/>
</dbReference>
<dbReference type="GO" id="GO:0006513">
    <property type="term" value="P:protein monoubiquitination"/>
    <property type="evidence" value="ECO:0007669"/>
    <property type="project" value="TreeGrafter"/>
</dbReference>
<dbReference type="RefSeq" id="XP_013065986.2">
    <property type="nucleotide sequence ID" value="XM_013210532.2"/>
</dbReference>
<dbReference type="VEuPathDB" id="VectorBase:BGLAX_035478"/>
<dbReference type="RefSeq" id="XP_013065988.2">
    <property type="nucleotide sequence ID" value="XM_013210534.2"/>
</dbReference>
<dbReference type="EnsemblMetazoa" id="BGLB001182-RE">
    <property type="protein sequence ID" value="BGLB001182-PE"/>
    <property type="gene ID" value="BGLB001182"/>
</dbReference>
<evidence type="ECO:0000256" key="1">
    <source>
        <dbReference type="ARBA" id="ARBA00022723"/>
    </source>
</evidence>
<dbReference type="STRING" id="6526.A0A2C9JDW2"/>
<dbReference type="KEGG" id="bgt:106054600"/>
<dbReference type="PANTHER" id="PTHR25462">
    <property type="entry name" value="BONUS, ISOFORM C-RELATED"/>
    <property type="match status" value="1"/>
</dbReference>
<evidence type="ECO:0000313" key="7">
    <source>
        <dbReference type="EnsemblMetazoa" id="BGLB001182-PF"/>
    </source>
</evidence>
<gene>
    <name evidence="7" type="primary">106054600</name>
</gene>
<dbReference type="OrthoDB" id="6133371at2759"/>
<dbReference type="SMART" id="SM00184">
    <property type="entry name" value="RING"/>
    <property type="match status" value="1"/>
</dbReference>
<dbReference type="PROSITE" id="PS00518">
    <property type="entry name" value="ZF_RING_1"/>
    <property type="match status" value="1"/>
</dbReference>
<protein>
    <recommendedName>
        <fullName evidence="9">RING-type domain-containing protein</fullName>
    </recommendedName>
</protein>
<dbReference type="SUPFAM" id="SSF101898">
    <property type="entry name" value="NHL repeat"/>
    <property type="match status" value="1"/>
</dbReference>
<dbReference type="GO" id="GO:0061630">
    <property type="term" value="F:ubiquitin protein ligase activity"/>
    <property type="evidence" value="ECO:0007669"/>
    <property type="project" value="TreeGrafter"/>
</dbReference>
<dbReference type="InterPro" id="IPR047153">
    <property type="entry name" value="TRIM45/56/19-like"/>
</dbReference>
<evidence type="ECO:0000256" key="3">
    <source>
        <dbReference type="ARBA" id="ARBA00022833"/>
    </source>
</evidence>
<keyword evidence="3" id="KW-0862">Zinc</keyword>
<dbReference type="PROSITE" id="PS50089">
    <property type="entry name" value="ZF_RING_2"/>
    <property type="match status" value="1"/>
</dbReference>
<dbReference type="InterPro" id="IPR011042">
    <property type="entry name" value="6-blade_b-propeller_TolB-like"/>
</dbReference>
<dbReference type="InterPro" id="IPR018957">
    <property type="entry name" value="Znf_C3HC4_RING-type"/>
</dbReference>
<dbReference type="VEuPathDB" id="VectorBase:BGLB001182"/>
<dbReference type="GO" id="GO:0008270">
    <property type="term" value="F:zinc ion binding"/>
    <property type="evidence" value="ECO:0007669"/>
    <property type="project" value="UniProtKB-KW"/>
</dbReference>
<name>A0A2C9JDW2_BIOGL</name>
<proteinExistence type="predicted"/>
<dbReference type="Gene3D" id="3.30.40.10">
    <property type="entry name" value="Zinc/RING finger domain, C3HC4 (zinc finger)"/>
    <property type="match status" value="1"/>
</dbReference>
<dbReference type="PROSITE" id="PS50119">
    <property type="entry name" value="ZF_BBOX"/>
    <property type="match status" value="1"/>
</dbReference>
<evidence type="ECO:0000259" key="6">
    <source>
        <dbReference type="PROSITE" id="PS50119"/>
    </source>
</evidence>
<sequence>MASQDSNSEPAFEKLSNEFLICPLCYEHYKTPKVLPCQHTFCLPCLRSYVAARGIDGTVPCPMCKELVLIPNNDVANLKNNFMIVSLLHFVESSKAASPPAQKLASLPQQGNTSSLDKAQIPCGACSEAAGLNSFCQICSLWLCSTCTKAHSRLAQTSNHQLMSASDVDKHCKSLVDMGEKALSELQLANLESQEILISQIQQLPENLSLMKAKILSVAEEAHKIIQDKTTELTQHLTQFQQNQEQELSMKLDLTENRKKDLDQIQTLLSQVNISSDGYDNQVAMKTVENFLNTASVADFSLCSDVPPSLVFTPFNTLPELKNLNLGHLSAILDPKNSSTFLNNRPLTVHKISSLIEREYISALAISKFADKFVVSNNKSIVVFKNGSKQPTTFLSPLTERPVCKPWGITYCEEHRLVFITDAGRHEGEGAVVAYSHDGAFQSVIASGLTLPRGITVHKNFIFVCDQIDKCIYIFNIRGKIHKILKKTADGRYYFTGPMFIAVGNNGLIAVSDDCYSVKIFDRECNLLFTYYSSLAESQFWDVTVMHCGSVIVCDWKHGLHKISSDFRNNGLVCIEKNSLREPSALAVLENGNAIFVATFEGEVYTVI</sequence>
<dbReference type="InterPro" id="IPR013083">
    <property type="entry name" value="Znf_RING/FYVE/PHD"/>
</dbReference>
<dbReference type="InterPro" id="IPR017907">
    <property type="entry name" value="Znf_RING_CS"/>
</dbReference>
<organism evidence="7 8">
    <name type="scientific">Biomphalaria glabrata</name>
    <name type="common">Bloodfluke planorb</name>
    <name type="synonym">Freshwater snail</name>
    <dbReference type="NCBI Taxonomy" id="6526"/>
    <lineage>
        <taxon>Eukaryota</taxon>
        <taxon>Metazoa</taxon>
        <taxon>Spiralia</taxon>
        <taxon>Lophotrochozoa</taxon>
        <taxon>Mollusca</taxon>
        <taxon>Gastropoda</taxon>
        <taxon>Heterobranchia</taxon>
        <taxon>Euthyneura</taxon>
        <taxon>Panpulmonata</taxon>
        <taxon>Hygrophila</taxon>
        <taxon>Lymnaeoidea</taxon>
        <taxon>Planorbidae</taxon>
        <taxon>Biomphalaria</taxon>
    </lineage>
</organism>
<evidence type="ECO:0000256" key="4">
    <source>
        <dbReference type="PROSITE-ProRule" id="PRU00024"/>
    </source>
</evidence>
<feature type="domain" description="B box-type" evidence="6">
    <location>
        <begin position="118"/>
        <end position="165"/>
    </location>
</feature>
<dbReference type="EnsemblMetazoa" id="BGLB001182-RF">
    <property type="protein sequence ID" value="BGLB001182-PF"/>
    <property type="gene ID" value="BGLB001182"/>
</dbReference>
<keyword evidence="1" id="KW-0479">Metal-binding</keyword>
<dbReference type="Pfam" id="PF00097">
    <property type="entry name" value="zf-C3HC4"/>
    <property type="match status" value="1"/>
</dbReference>
<dbReference type="Gene3D" id="2.120.10.30">
    <property type="entry name" value="TolB, C-terminal domain"/>
    <property type="match status" value="1"/>
</dbReference>
<dbReference type="PANTHER" id="PTHR25462:SF229">
    <property type="entry name" value="TRANSCRIPTION INTERMEDIARY FACTOR 1-BETA"/>
    <property type="match status" value="1"/>
</dbReference>
<dbReference type="AlphaFoldDB" id="A0A2C9JDW2"/>
<dbReference type="EnsemblMetazoa" id="BGLB001182-RC">
    <property type="protein sequence ID" value="BGLB001182-PC"/>
    <property type="gene ID" value="BGLB001182"/>
</dbReference>
<reference evidence="7" key="1">
    <citation type="submission" date="2020-05" db="UniProtKB">
        <authorList>
            <consortium name="EnsemblMetazoa"/>
        </authorList>
    </citation>
    <scope>IDENTIFICATION</scope>
    <source>
        <strain evidence="7">BB02</strain>
    </source>
</reference>